<dbReference type="Gene3D" id="3.40.50.300">
    <property type="entry name" value="P-loop containing nucleotide triphosphate hydrolases"/>
    <property type="match status" value="1"/>
</dbReference>
<protein>
    <submittedName>
        <fullName evidence="3">ATP-binding protein</fullName>
    </submittedName>
</protein>
<name>A0ABY9JVZ4_9BACI</name>
<accession>A0ABY9JVZ4</accession>
<keyword evidence="3" id="KW-0547">Nucleotide-binding</keyword>
<dbReference type="InterPro" id="IPR027417">
    <property type="entry name" value="P-loop_NTPase"/>
</dbReference>
<dbReference type="InterPro" id="IPR052934">
    <property type="entry name" value="Methyl-DNA_Rec/Restrict_Enz"/>
</dbReference>
<evidence type="ECO:0000313" key="3">
    <source>
        <dbReference type="EMBL" id="WLR41851.1"/>
    </source>
</evidence>
<dbReference type="RefSeq" id="WP_306019651.1">
    <property type="nucleotide sequence ID" value="NZ_CP129013.1"/>
</dbReference>
<dbReference type="Pfam" id="PF20296">
    <property type="entry name" value="MTaX1"/>
    <property type="match status" value="1"/>
</dbReference>
<proteinExistence type="predicted"/>
<keyword evidence="4" id="KW-1185">Reference proteome</keyword>
<keyword evidence="3" id="KW-0067">ATP-binding</keyword>
<dbReference type="PANTHER" id="PTHR37291">
    <property type="entry name" value="5-METHYLCYTOSINE-SPECIFIC RESTRICTION ENZYME B"/>
    <property type="match status" value="1"/>
</dbReference>
<feature type="domain" description="Methylase-associated X1" evidence="2">
    <location>
        <begin position="66"/>
        <end position="172"/>
    </location>
</feature>
<dbReference type="PANTHER" id="PTHR37291:SF1">
    <property type="entry name" value="TYPE IV METHYL-DIRECTED RESTRICTION ENZYME ECOKMCRB SUBUNIT"/>
    <property type="match status" value="1"/>
</dbReference>
<dbReference type="InterPro" id="IPR011704">
    <property type="entry name" value="ATPase_dyneun-rel_AAA"/>
</dbReference>
<dbReference type="SUPFAM" id="SSF52540">
    <property type="entry name" value="P-loop containing nucleoside triphosphate hydrolases"/>
    <property type="match status" value="1"/>
</dbReference>
<evidence type="ECO:0000259" key="2">
    <source>
        <dbReference type="Pfam" id="PF20296"/>
    </source>
</evidence>
<feature type="domain" description="ATPase dynein-related AAA" evidence="1">
    <location>
        <begin position="212"/>
        <end position="336"/>
    </location>
</feature>
<sequence length="337" mass="38559">MTNEYNQANPDGTLVVDDEPVLQPARVKEIVKGALANSNWSINWTLEERAQLQGTMSNGEGETFNLNIYCKPLSNTGRTSPNDKRIQLKDLEIVDDEQTINLLLGVYERNQNAIIVGWNINAYSEPGKNHSAKIHVKKVAQAMRDGFSTFKISTEKKRNSYAFRPNFLLSYMLNLDNFYENDFDENANTGNEEQTQQLNFEPNEIPSEFPRNLIVYGAPGTGKSHELDSVATELFPDNYLRKRITFYPKYSYSQFAGVYKPTPIYKEATSRVYDASMVREADYQYEPLIDYKFEIGPFLEMLCRAIDNPGHNFILIIEEINRANAASVFGDFFSIIR</sequence>
<dbReference type="Proteomes" id="UP001197974">
    <property type="component" value="Chromosome"/>
</dbReference>
<dbReference type="GO" id="GO:0005524">
    <property type="term" value="F:ATP binding"/>
    <property type="evidence" value="ECO:0007669"/>
    <property type="project" value="UniProtKB-KW"/>
</dbReference>
<dbReference type="EMBL" id="CP129013">
    <property type="protein sequence ID" value="WLR41851.1"/>
    <property type="molecule type" value="Genomic_DNA"/>
</dbReference>
<dbReference type="Pfam" id="PF07728">
    <property type="entry name" value="AAA_5"/>
    <property type="match status" value="1"/>
</dbReference>
<gene>
    <name evidence="3" type="ORF">LC087_13505</name>
</gene>
<evidence type="ECO:0000313" key="4">
    <source>
        <dbReference type="Proteomes" id="UP001197974"/>
    </source>
</evidence>
<dbReference type="InterPro" id="IPR046894">
    <property type="entry name" value="MTaX1"/>
</dbReference>
<evidence type="ECO:0000259" key="1">
    <source>
        <dbReference type="Pfam" id="PF07728"/>
    </source>
</evidence>
<organism evidence="3 4">
    <name type="scientific">Bacillus carboniphilus</name>
    <dbReference type="NCBI Taxonomy" id="86663"/>
    <lineage>
        <taxon>Bacteria</taxon>
        <taxon>Bacillati</taxon>
        <taxon>Bacillota</taxon>
        <taxon>Bacilli</taxon>
        <taxon>Bacillales</taxon>
        <taxon>Bacillaceae</taxon>
        <taxon>Bacillus</taxon>
    </lineage>
</organism>
<reference evidence="3 4" key="1">
    <citation type="submission" date="2023-06" db="EMBL/GenBank/DDBJ databases">
        <title>Five Gram-positive bacteria isolated from mangrove sediments in Shenzhen, Guangdong, China.</title>
        <authorList>
            <person name="Yu S."/>
            <person name="Zheng W."/>
            <person name="Huang Y."/>
        </authorList>
    </citation>
    <scope>NUCLEOTIDE SEQUENCE [LARGE SCALE GENOMIC DNA]</scope>
    <source>
        <strain evidence="3 4">SaN35-3</strain>
    </source>
</reference>